<name>A0ABS8SD85_DATST</name>
<evidence type="ECO:0000313" key="1">
    <source>
        <dbReference type="EMBL" id="MCD7456775.1"/>
    </source>
</evidence>
<feature type="non-terminal residue" evidence="1">
    <location>
        <position position="1"/>
    </location>
</feature>
<evidence type="ECO:0000313" key="2">
    <source>
        <dbReference type="Proteomes" id="UP000823775"/>
    </source>
</evidence>
<protein>
    <submittedName>
        <fullName evidence="1">Uncharacterized protein</fullName>
    </submittedName>
</protein>
<dbReference type="EMBL" id="JACEIK010000422">
    <property type="protein sequence ID" value="MCD7456775.1"/>
    <property type="molecule type" value="Genomic_DNA"/>
</dbReference>
<proteinExistence type="predicted"/>
<gene>
    <name evidence="1" type="ORF">HAX54_033048</name>
</gene>
<feature type="non-terminal residue" evidence="1">
    <location>
        <position position="104"/>
    </location>
</feature>
<keyword evidence="2" id="KW-1185">Reference proteome</keyword>
<comment type="caution">
    <text evidence="1">The sequence shown here is derived from an EMBL/GenBank/DDBJ whole genome shotgun (WGS) entry which is preliminary data.</text>
</comment>
<organism evidence="1 2">
    <name type="scientific">Datura stramonium</name>
    <name type="common">Jimsonweed</name>
    <name type="synonym">Common thornapple</name>
    <dbReference type="NCBI Taxonomy" id="4076"/>
    <lineage>
        <taxon>Eukaryota</taxon>
        <taxon>Viridiplantae</taxon>
        <taxon>Streptophyta</taxon>
        <taxon>Embryophyta</taxon>
        <taxon>Tracheophyta</taxon>
        <taxon>Spermatophyta</taxon>
        <taxon>Magnoliopsida</taxon>
        <taxon>eudicotyledons</taxon>
        <taxon>Gunneridae</taxon>
        <taxon>Pentapetalae</taxon>
        <taxon>asterids</taxon>
        <taxon>lamiids</taxon>
        <taxon>Solanales</taxon>
        <taxon>Solanaceae</taxon>
        <taxon>Solanoideae</taxon>
        <taxon>Datureae</taxon>
        <taxon>Datura</taxon>
    </lineage>
</organism>
<dbReference type="Proteomes" id="UP000823775">
    <property type="component" value="Unassembled WGS sequence"/>
</dbReference>
<reference evidence="1 2" key="1">
    <citation type="journal article" date="2021" name="BMC Genomics">
        <title>Datura genome reveals duplications of psychoactive alkaloid biosynthetic genes and high mutation rate following tissue culture.</title>
        <authorList>
            <person name="Rajewski A."/>
            <person name="Carter-House D."/>
            <person name="Stajich J."/>
            <person name="Litt A."/>
        </authorList>
    </citation>
    <scope>NUCLEOTIDE SEQUENCE [LARGE SCALE GENOMIC DNA]</scope>
    <source>
        <strain evidence="1">AR-01</strain>
    </source>
</reference>
<accession>A0ABS8SD85</accession>
<sequence>GPAAVVRALLRRTRRLFSTSSWWDSDHYYGLPPLQWSPEQPISSALSPFPSRNDIWVVTPSIDGPSSEEKVHPSNRRLRTSSSGFLESLAGPRRLNMKAIYQKL</sequence>